<accession>A0A1B9GHI2</accession>
<comment type="similarity">
    <text evidence="1 4">Belongs to the type-B carboxylesterase/lipase family.</text>
</comment>
<keyword evidence="3 4" id="KW-0378">Hydrolase</keyword>
<keyword evidence="5" id="KW-0732">Signal</keyword>
<dbReference type="PROSITE" id="PS01173">
    <property type="entry name" value="LIPASE_GDXG_HIS"/>
    <property type="match status" value="1"/>
</dbReference>
<reference evidence="7 8" key="1">
    <citation type="submission" date="2013-07" db="EMBL/GenBank/DDBJ databases">
        <title>The Genome Sequence of Cryptococcus heveanensis BCC8398.</title>
        <authorList>
            <consortium name="The Broad Institute Genome Sequencing Platform"/>
            <person name="Cuomo C."/>
            <person name="Litvintseva A."/>
            <person name="Chen Y."/>
            <person name="Heitman J."/>
            <person name="Sun S."/>
            <person name="Springer D."/>
            <person name="Dromer F."/>
            <person name="Young S.K."/>
            <person name="Zeng Q."/>
            <person name="Gargeya S."/>
            <person name="Fitzgerald M."/>
            <person name="Abouelleil A."/>
            <person name="Alvarado L."/>
            <person name="Berlin A.M."/>
            <person name="Chapman S.B."/>
            <person name="Dewar J."/>
            <person name="Goldberg J."/>
            <person name="Griggs A."/>
            <person name="Gujja S."/>
            <person name="Hansen M."/>
            <person name="Howarth C."/>
            <person name="Imamovic A."/>
            <person name="Larimer J."/>
            <person name="McCowan C."/>
            <person name="Murphy C."/>
            <person name="Pearson M."/>
            <person name="Priest M."/>
            <person name="Roberts A."/>
            <person name="Saif S."/>
            <person name="Shea T."/>
            <person name="Sykes S."/>
            <person name="Wortman J."/>
            <person name="Nusbaum C."/>
            <person name="Birren B."/>
        </authorList>
    </citation>
    <scope>NUCLEOTIDE SEQUENCE [LARGE SCALE GENOMIC DNA]</scope>
    <source>
        <strain evidence="7 8">BCC8398</strain>
    </source>
</reference>
<dbReference type="InterPro" id="IPR002168">
    <property type="entry name" value="Lipase_GDXG_HIS_AS"/>
</dbReference>
<evidence type="ECO:0000256" key="4">
    <source>
        <dbReference type="RuleBase" id="RU361235"/>
    </source>
</evidence>
<dbReference type="STRING" id="1296120.A0A1B9GHI2"/>
<name>A0A1B9GHI2_9TREE</name>
<dbReference type="Gene3D" id="3.40.50.1820">
    <property type="entry name" value="alpha/beta hydrolase"/>
    <property type="match status" value="1"/>
</dbReference>
<dbReference type="EC" id="3.1.1.-" evidence="4"/>
<dbReference type="PANTHER" id="PTHR11559">
    <property type="entry name" value="CARBOXYLESTERASE"/>
    <property type="match status" value="1"/>
</dbReference>
<organism evidence="7 8">
    <name type="scientific">Kwoniella heveanensis BCC8398</name>
    <dbReference type="NCBI Taxonomy" id="1296120"/>
    <lineage>
        <taxon>Eukaryota</taxon>
        <taxon>Fungi</taxon>
        <taxon>Dikarya</taxon>
        <taxon>Basidiomycota</taxon>
        <taxon>Agaricomycotina</taxon>
        <taxon>Tremellomycetes</taxon>
        <taxon>Tremellales</taxon>
        <taxon>Cryptococcaceae</taxon>
        <taxon>Kwoniella</taxon>
    </lineage>
</organism>
<dbReference type="Proteomes" id="UP000092666">
    <property type="component" value="Unassembled WGS sequence"/>
</dbReference>
<sequence>MKWSILLSVLPIALGAPAASSNSAGTNATASVAAATTTTTASGSSTNSTGTAGNYTAPTVKIYPNSANGNGVEITGVNFPQFKQDVYLGVPFAAPPVSENRFQPPQDYIYNFSVTAQRPPPTCLQDPTNAILPASEDCLFLNVFVPEGANAQTAYLPVMVWVHGGSFTGGDATTYNGTFLEAAGMITDRPVIYVALQYRLGVFGWGYGSGFAENGAGNLGLRDIKKGLEWVQQNIWAFGGDPSQVTVFGESAGSIAISLLYLDESINTFKGAIMESGAQSTLPLGPTASTWEDAYQYLLNVTNCTTAASPNNSSVNATAVQSNGTGDAWTCLKTLPAEQLLQGQLAVKENILYKAGFIYGPSIDGDLIPDSPFSLLSQGKFAKIPFISGNNKDEGTAFVPTYVNSTQLALALIDLYEPNALGNETLLQLVQLYPNDPSAGSPFGTGNQTFGLSPIYKQVAAIFGDATFQATRRHFLSQANQHGISQTWTYQFEQPTPGVPGYRGVFHGSEIPFVFGAARPGIGFPGISTNYTVEDGQLSDAMINYWLNFAYYNNPNGPSDSATGNATYWPTHDISQNKNSLRLKSDNITVFQDDFRQEQTNFFNARPQEFNYRRSLALEDHWR</sequence>
<proteinExistence type="inferred from homology"/>
<feature type="domain" description="Carboxylesterase type B" evidence="6">
    <location>
        <begin position="83"/>
        <end position="602"/>
    </location>
</feature>
<dbReference type="GO" id="GO:0016787">
    <property type="term" value="F:hydrolase activity"/>
    <property type="evidence" value="ECO:0007669"/>
    <property type="project" value="UniProtKB-KW"/>
</dbReference>
<evidence type="ECO:0000256" key="3">
    <source>
        <dbReference type="ARBA" id="ARBA00022801"/>
    </source>
</evidence>
<dbReference type="InterPro" id="IPR002018">
    <property type="entry name" value="CarbesteraseB"/>
</dbReference>
<dbReference type="PROSITE" id="PS00122">
    <property type="entry name" value="CARBOXYLESTERASE_B_1"/>
    <property type="match status" value="1"/>
</dbReference>
<comment type="similarity">
    <text evidence="2">Belongs to the 'GDXG' lipolytic enzyme family.</text>
</comment>
<evidence type="ECO:0000256" key="2">
    <source>
        <dbReference type="ARBA" id="ARBA00010515"/>
    </source>
</evidence>
<keyword evidence="8" id="KW-1185">Reference proteome</keyword>
<dbReference type="InterPro" id="IPR050309">
    <property type="entry name" value="Type-B_Carboxylest/Lipase"/>
</dbReference>
<dbReference type="InterPro" id="IPR029058">
    <property type="entry name" value="AB_hydrolase_fold"/>
</dbReference>
<dbReference type="PROSITE" id="PS00941">
    <property type="entry name" value="CARBOXYLESTERASE_B_2"/>
    <property type="match status" value="1"/>
</dbReference>
<gene>
    <name evidence="7" type="ORF">I316_07969</name>
</gene>
<dbReference type="EMBL" id="KV700151">
    <property type="protein sequence ID" value="OCF30401.1"/>
    <property type="molecule type" value="Genomic_DNA"/>
</dbReference>
<evidence type="ECO:0000256" key="5">
    <source>
        <dbReference type="SAM" id="SignalP"/>
    </source>
</evidence>
<dbReference type="OrthoDB" id="408631at2759"/>
<dbReference type="InterPro" id="IPR019826">
    <property type="entry name" value="Carboxylesterase_B_AS"/>
</dbReference>
<evidence type="ECO:0000256" key="1">
    <source>
        <dbReference type="ARBA" id="ARBA00005964"/>
    </source>
</evidence>
<dbReference type="SUPFAM" id="SSF53474">
    <property type="entry name" value="alpha/beta-Hydrolases"/>
    <property type="match status" value="1"/>
</dbReference>
<evidence type="ECO:0000259" key="6">
    <source>
        <dbReference type="Pfam" id="PF00135"/>
    </source>
</evidence>
<reference evidence="8" key="2">
    <citation type="submission" date="2013-12" db="EMBL/GenBank/DDBJ databases">
        <title>Evolution of pathogenesis and genome organization in the Tremellales.</title>
        <authorList>
            <person name="Cuomo C."/>
            <person name="Litvintseva A."/>
            <person name="Heitman J."/>
            <person name="Chen Y."/>
            <person name="Sun S."/>
            <person name="Springer D."/>
            <person name="Dromer F."/>
            <person name="Young S."/>
            <person name="Zeng Q."/>
            <person name="Chapman S."/>
            <person name="Gujja S."/>
            <person name="Saif S."/>
            <person name="Birren B."/>
        </authorList>
    </citation>
    <scope>NUCLEOTIDE SEQUENCE [LARGE SCALE GENOMIC DNA]</scope>
    <source>
        <strain evidence="8">BCC8398</strain>
    </source>
</reference>
<dbReference type="Pfam" id="PF00135">
    <property type="entry name" value="COesterase"/>
    <property type="match status" value="1"/>
</dbReference>
<protein>
    <recommendedName>
        <fullName evidence="4">Carboxylic ester hydrolase</fullName>
        <ecNumber evidence="4">3.1.1.-</ecNumber>
    </recommendedName>
</protein>
<feature type="signal peptide" evidence="5">
    <location>
        <begin position="1"/>
        <end position="15"/>
    </location>
</feature>
<feature type="chain" id="PRO_5013289162" description="Carboxylic ester hydrolase" evidence="5">
    <location>
        <begin position="16"/>
        <end position="623"/>
    </location>
</feature>
<evidence type="ECO:0000313" key="7">
    <source>
        <dbReference type="EMBL" id="OCF30401.1"/>
    </source>
</evidence>
<evidence type="ECO:0000313" key="8">
    <source>
        <dbReference type="Proteomes" id="UP000092666"/>
    </source>
</evidence>
<dbReference type="AlphaFoldDB" id="A0A1B9GHI2"/>
<dbReference type="InterPro" id="IPR019819">
    <property type="entry name" value="Carboxylesterase_B_CS"/>
</dbReference>